<dbReference type="EMBL" id="CM047945">
    <property type="protein sequence ID" value="KAI9898270.1"/>
    <property type="molecule type" value="Genomic_DNA"/>
</dbReference>
<evidence type="ECO:0000313" key="2">
    <source>
        <dbReference type="Proteomes" id="UP001163324"/>
    </source>
</evidence>
<name>A0ACC0UXK9_9HYPO</name>
<protein>
    <submittedName>
        <fullName evidence="1">Uncharacterized protein</fullName>
    </submittedName>
</protein>
<accession>A0ACC0UXK9</accession>
<dbReference type="Proteomes" id="UP001163324">
    <property type="component" value="Chromosome 6"/>
</dbReference>
<reference evidence="1" key="1">
    <citation type="submission" date="2022-10" db="EMBL/GenBank/DDBJ databases">
        <title>Complete Genome of Trichothecium roseum strain YXFP-22015, a Plant Pathogen Isolated from Citrus.</title>
        <authorList>
            <person name="Wang Y."/>
            <person name="Zhu L."/>
        </authorList>
    </citation>
    <scope>NUCLEOTIDE SEQUENCE</scope>
    <source>
        <strain evidence="1">YXFP-22015</strain>
    </source>
</reference>
<comment type="caution">
    <text evidence="1">The sequence shown here is derived from an EMBL/GenBank/DDBJ whole genome shotgun (WGS) entry which is preliminary data.</text>
</comment>
<sequence length="336" mass="36513">MAPNTSKANYKSYEAQARMIRAIVAAHPDVKWNYKEIVACYGSDITEHALNHRFRRYRAETLIIREGRKIGLDPKDLPTEGLPTTQEAVGKNHIATYFGQSTGDGIQFQFRSIKKDADALRKTVAEGGDPLNCPISTDPKAANGTPSKTPRVRATPTKSAARGATSVKRARATPSKHISSEDDKADDDDDNENWSEKDMDTPTKRPKTTTTARRNATPGRQAASAANDTIANASSQLNRTSSFGSSSGADVNPPSFSSIFGQPEERKPDPRQLDAQAAQAAQAQAQPTQTTTVFRPGSRSYVGHSQVPPHNYMSSMTGQANMMDDDDDDDDIDGEI</sequence>
<gene>
    <name evidence="1" type="ORF">N3K66_006630</name>
</gene>
<evidence type="ECO:0000313" key="1">
    <source>
        <dbReference type="EMBL" id="KAI9898270.1"/>
    </source>
</evidence>
<keyword evidence="2" id="KW-1185">Reference proteome</keyword>
<organism evidence="1 2">
    <name type="scientific">Trichothecium roseum</name>
    <dbReference type="NCBI Taxonomy" id="47278"/>
    <lineage>
        <taxon>Eukaryota</taxon>
        <taxon>Fungi</taxon>
        <taxon>Dikarya</taxon>
        <taxon>Ascomycota</taxon>
        <taxon>Pezizomycotina</taxon>
        <taxon>Sordariomycetes</taxon>
        <taxon>Hypocreomycetidae</taxon>
        <taxon>Hypocreales</taxon>
        <taxon>Hypocreales incertae sedis</taxon>
        <taxon>Trichothecium</taxon>
    </lineage>
</organism>
<proteinExistence type="predicted"/>